<dbReference type="EMBL" id="KB445796">
    <property type="protein sequence ID" value="EMD37270.1"/>
    <property type="molecule type" value="Genomic_DNA"/>
</dbReference>
<evidence type="ECO:0008006" key="3">
    <source>
        <dbReference type="Google" id="ProtNLM"/>
    </source>
</evidence>
<reference evidence="1 2" key="1">
    <citation type="journal article" date="2012" name="Proc. Natl. Acad. Sci. U.S.A.">
        <title>Comparative genomics of Ceriporiopsis subvermispora and Phanerochaete chrysosporium provide insight into selective ligninolysis.</title>
        <authorList>
            <person name="Fernandez-Fueyo E."/>
            <person name="Ruiz-Duenas F.J."/>
            <person name="Ferreira P."/>
            <person name="Floudas D."/>
            <person name="Hibbett D.S."/>
            <person name="Canessa P."/>
            <person name="Larrondo L.F."/>
            <person name="James T.Y."/>
            <person name="Seelenfreund D."/>
            <person name="Lobos S."/>
            <person name="Polanco R."/>
            <person name="Tello M."/>
            <person name="Honda Y."/>
            <person name="Watanabe T."/>
            <person name="Watanabe T."/>
            <person name="Ryu J.S."/>
            <person name="Kubicek C.P."/>
            <person name="Schmoll M."/>
            <person name="Gaskell J."/>
            <person name="Hammel K.E."/>
            <person name="St John F.J."/>
            <person name="Vanden Wymelenberg A."/>
            <person name="Sabat G."/>
            <person name="Splinter BonDurant S."/>
            <person name="Syed K."/>
            <person name="Yadav J.S."/>
            <person name="Doddapaneni H."/>
            <person name="Subramanian V."/>
            <person name="Lavin J.L."/>
            <person name="Oguiza J.A."/>
            <person name="Perez G."/>
            <person name="Pisabarro A.G."/>
            <person name="Ramirez L."/>
            <person name="Santoyo F."/>
            <person name="Master E."/>
            <person name="Coutinho P.M."/>
            <person name="Henrissat B."/>
            <person name="Lombard V."/>
            <person name="Magnuson J.K."/>
            <person name="Kuees U."/>
            <person name="Hori C."/>
            <person name="Igarashi K."/>
            <person name="Samejima M."/>
            <person name="Held B.W."/>
            <person name="Barry K.W."/>
            <person name="LaButti K.M."/>
            <person name="Lapidus A."/>
            <person name="Lindquist E.A."/>
            <person name="Lucas S.M."/>
            <person name="Riley R."/>
            <person name="Salamov A.A."/>
            <person name="Hoffmeister D."/>
            <person name="Schwenk D."/>
            <person name="Hadar Y."/>
            <person name="Yarden O."/>
            <person name="de Vries R.P."/>
            <person name="Wiebenga A."/>
            <person name="Stenlid J."/>
            <person name="Eastwood D."/>
            <person name="Grigoriev I.V."/>
            <person name="Berka R.M."/>
            <person name="Blanchette R.A."/>
            <person name="Kersten P."/>
            <person name="Martinez A.T."/>
            <person name="Vicuna R."/>
            <person name="Cullen D."/>
        </authorList>
    </citation>
    <scope>NUCLEOTIDE SEQUENCE [LARGE SCALE GENOMIC DNA]</scope>
    <source>
        <strain evidence="1 2">B</strain>
    </source>
</reference>
<gene>
    <name evidence="1" type="ORF">CERSUDRAFT_123271</name>
</gene>
<evidence type="ECO:0000313" key="1">
    <source>
        <dbReference type="EMBL" id="EMD37270.1"/>
    </source>
</evidence>
<accession>M2QYN8</accession>
<organism evidence="1 2">
    <name type="scientific">Ceriporiopsis subvermispora (strain B)</name>
    <name type="common">White-rot fungus</name>
    <name type="synonym">Gelatoporia subvermispora</name>
    <dbReference type="NCBI Taxonomy" id="914234"/>
    <lineage>
        <taxon>Eukaryota</taxon>
        <taxon>Fungi</taxon>
        <taxon>Dikarya</taxon>
        <taxon>Basidiomycota</taxon>
        <taxon>Agaricomycotina</taxon>
        <taxon>Agaricomycetes</taxon>
        <taxon>Polyporales</taxon>
        <taxon>Gelatoporiaceae</taxon>
        <taxon>Gelatoporia</taxon>
    </lineage>
</organism>
<evidence type="ECO:0000313" key="2">
    <source>
        <dbReference type="Proteomes" id="UP000016930"/>
    </source>
</evidence>
<dbReference type="OrthoDB" id="3222238at2759"/>
<dbReference type="HOGENOM" id="CLU_021164_3_2_1"/>
<keyword evidence="2" id="KW-1185">Reference proteome</keyword>
<sequence length="620" mass="70323">MAKKHNVTIPSTMDGKMDTNDEEQYYVFICKKNRIRHMLQIGCKYKMKYESEQMALWLMSPEVKVMPDGNRLSHSAFRHKYFILHRSIATQMEKLHYDILREIFEQTYSLKGGRRALAASARTCRSLQDAALDVLWNKLDSLEPLLCFLALGRKQEDAEDVIGEVLQGSISSCAWSKFTAHARRVRHLVLTEEGQWIHPSIFASVLEKAGDEAVLPCLRSLKWVIDIGSNSGPLSFLPTGLHSIAICCSRYASRTFFRWTETDILQTIKSRCPEVHDITIDLRLKISPKTLSSFNHLRRLSFAHTSKTVEFNSQLIRTTAALGELKTLEAWLSGKIGHDTFPGGPNINSYKTLKILSLCSDNSWCGVASVLAAISSPNLLSLSIKLPATWNPPRLFANVSLEECHVCSRIISLNVLTQRWSNTLQTLILDLRDACMVDGRVTSFPNLLASLYPLQRLEMLAIMVGDVVEDTNSVLRDSDILTMAESWPQLQSLCIDVHEAHNHIAVMSLQSLVTFVSRSTHLQKVELPALLLDTRSTVVSMVHQAHRDTLYDFYELHIHHLLPAELSEVSIHRIAAQLCSCFPKIRMENTTRCEKKWASCKWELMSRAMMLHLHNNPSIM</sequence>
<proteinExistence type="predicted"/>
<dbReference type="Proteomes" id="UP000016930">
    <property type="component" value="Unassembled WGS sequence"/>
</dbReference>
<dbReference type="AlphaFoldDB" id="M2QYN8"/>
<name>M2QYN8_CERS8</name>
<dbReference type="SUPFAM" id="SSF52047">
    <property type="entry name" value="RNI-like"/>
    <property type="match status" value="1"/>
</dbReference>
<protein>
    <recommendedName>
        <fullName evidence="3">F-box domain-containing protein</fullName>
    </recommendedName>
</protein>